<dbReference type="RefSeq" id="YP_010840160.1">
    <property type="nucleotide sequence ID" value="NC_078465.1"/>
</dbReference>
<dbReference type="GeneID" id="80557427"/>
<evidence type="ECO:0000313" key="2">
    <source>
        <dbReference type="EMBL" id="AZJ17592.1"/>
    </source>
</evidence>
<organism evidence="2">
    <name type="scientific">Lactarius tabidus RNA virus 1</name>
    <dbReference type="NCBI Taxonomy" id="1803571"/>
    <lineage>
        <taxon>Viruses</taxon>
        <taxon>Riboviria</taxon>
        <taxon>Orthornavirae</taxon>
        <taxon>Pisuviricota</taxon>
        <taxon>Duplopiviricetes</taxon>
        <taxon>Durnavirales</taxon>
        <taxon>Curvulaviridae</taxon>
        <taxon>Orthocurvulavirus</taxon>
        <taxon>Orthocurvulavirus tabidi</taxon>
        <taxon>Lactarius tabidus orthocurvulavirus 1</taxon>
    </lineage>
</organism>
<evidence type="ECO:0000256" key="1">
    <source>
        <dbReference type="SAM" id="MobiDB-lite"/>
    </source>
</evidence>
<feature type="compositionally biased region" description="Pro residues" evidence="1">
    <location>
        <begin position="55"/>
        <end position="66"/>
    </location>
</feature>
<sequence>MVQEHLLSPLVSSAPPLPTGISDSFSPSLTFQQHSLPSPMPSEHTALPAASSSTAPPPASTDPHPLPDLMVRVRERITDLATWELISEHPEAQSFAQYFRKLRLRQFELRDIAKAIIAEIEHRTTVARLIMLAVAMAQCTDWRGVTPLAGFIDRPAAQVPTDSLYSVAATMETSEFPFDSEGLDANPAAPFYFLFNHMEDQAEVAGRIKTGEMRGMLAEVLPTLGIIGALKELAARLAR</sequence>
<protein>
    <submittedName>
        <fullName evidence="2">Uncharacterized protein</fullName>
    </submittedName>
</protein>
<dbReference type="KEGG" id="vg:80557427"/>
<reference evidence="2" key="1">
    <citation type="submission" date="2017-11" db="EMBL/GenBank/DDBJ databases">
        <title>Lactarius tabidus RNA virus 1 infecting the ectomycorrhizal birch milkcap fungus.</title>
        <authorList>
            <person name="Vainio E.J."/>
        </authorList>
    </citation>
    <scope>NUCLEOTIDE SEQUENCE</scope>
    <source>
        <strain evidence="2">K35</strain>
    </source>
</reference>
<name>A0A3Q8R3G2_9VIRU</name>
<accession>A0A3Q8R3G2</accession>
<dbReference type="EMBL" id="MG596785">
    <property type="protein sequence ID" value="AZJ17592.1"/>
    <property type="molecule type" value="Genomic_RNA"/>
</dbReference>
<proteinExistence type="predicted"/>
<feature type="compositionally biased region" description="Low complexity" evidence="1">
    <location>
        <begin position="44"/>
        <end position="54"/>
    </location>
</feature>
<feature type="region of interest" description="Disordered" evidence="1">
    <location>
        <begin position="28"/>
        <end position="67"/>
    </location>
</feature>